<comment type="caution">
    <text evidence="2">The sequence shown here is derived from an EMBL/GenBank/DDBJ whole genome shotgun (WGS) entry which is preliminary data.</text>
</comment>
<reference evidence="2 3" key="1">
    <citation type="submission" date="2024-01" db="EMBL/GenBank/DDBJ databases">
        <title>The genomes of 5 underutilized Papilionoideae crops provide insights into root nodulation and disease resistanc.</title>
        <authorList>
            <person name="Yuan L."/>
        </authorList>
    </citation>
    <scope>NUCLEOTIDE SEQUENCE [LARGE SCALE GENOMIC DNA]</scope>
    <source>
        <strain evidence="2">ZHUSHIDOU_FW_LH</strain>
        <tissue evidence="2">Leaf</tissue>
    </source>
</reference>
<feature type="region of interest" description="Disordered" evidence="1">
    <location>
        <begin position="194"/>
        <end position="220"/>
    </location>
</feature>
<evidence type="ECO:0000313" key="3">
    <source>
        <dbReference type="Proteomes" id="UP001372338"/>
    </source>
</evidence>
<dbReference type="AlphaFoldDB" id="A0AAN9HYQ0"/>
<dbReference type="EMBL" id="JAYWIO010000005">
    <property type="protein sequence ID" value="KAK7259132.1"/>
    <property type="molecule type" value="Genomic_DNA"/>
</dbReference>
<evidence type="ECO:0000313" key="2">
    <source>
        <dbReference type="EMBL" id="KAK7259132.1"/>
    </source>
</evidence>
<keyword evidence="3" id="KW-1185">Reference proteome</keyword>
<gene>
    <name evidence="2" type="ORF">RIF29_24730</name>
</gene>
<dbReference type="Proteomes" id="UP001372338">
    <property type="component" value="Unassembled WGS sequence"/>
</dbReference>
<sequence length="238" mass="25199">MKDNWVLACSHGTNNAATQILALLFLSSSLTKLSNLLIFPTASSSEPSSASSSSSSTRADLSLLDLLLPHLQRLRIREAEKPTSPRFRTTSRCEALHAQLGKSIRYRNDLAKSIQHFQRASSSVRNSEIEADFNSLNGVPYGKELETWRVCYGPSGEASGSGISSYFSSSPSFALSTSIFCSFASLEASLLSLSSSPDPEPGSLELEDGSEPGCSGGFAADEHVCEDDGGDVCGASGS</sequence>
<protein>
    <submittedName>
        <fullName evidence="2">Uncharacterized protein</fullName>
    </submittedName>
</protein>
<name>A0AAN9HYQ0_CROPI</name>
<accession>A0AAN9HYQ0</accession>
<proteinExistence type="predicted"/>
<organism evidence="2 3">
    <name type="scientific">Crotalaria pallida</name>
    <name type="common">Smooth rattlebox</name>
    <name type="synonym">Crotalaria striata</name>
    <dbReference type="NCBI Taxonomy" id="3830"/>
    <lineage>
        <taxon>Eukaryota</taxon>
        <taxon>Viridiplantae</taxon>
        <taxon>Streptophyta</taxon>
        <taxon>Embryophyta</taxon>
        <taxon>Tracheophyta</taxon>
        <taxon>Spermatophyta</taxon>
        <taxon>Magnoliopsida</taxon>
        <taxon>eudicotyledons</taxon>
        <taxon>Gunneridae</taxon>
        <taxon>Pentapetalae</taxon>
        <taxon>rosids</taxon>
        <taxon>fabids</taxon>
        <taxon>Fabales</taxon>
        <taxon>Fabaceae</taxon>
        <taxon>Papilionoideae</taxon>
        <taxon>50 kb inversion clade</taxon>
        <taxon>genistoids sensu lato</taxon>
        <taxon>core genistoids</taxon>
        <taxon>Crotalarieae</taxon>
        <taxon>Crotalaria</taxon>
    </lineage>
</organism>
<evidence type="ECO:0000256" key="1">
    <source>
        <dbReference type="SAM" id="MobiDB-lite"/>
    </source>
</evidence>
<feature type="compositionally biased region" description="Low complexity" evidence="1">
    <location>
        <begin position="194"/>
        <end position="204"/>
    </location>
</feature>